<dbReference type="EMBL" id="LR586016">
    <property type="protein sequence ID" value="VIP01841.1"/>
    <property type="molecule type" value="Genomic_DNA"/>
</dbReference>
<dbReference type="Proteomes" id="UP000464378">
    <property type="component" value="Chromosome"/>
</dbReference>
<keyword evidence="3" id="KW-1185">Reference proteome</keyword>
<dbReference type="NCBIfam" id="TIGR02996">
    <property type="entry name" value="rpt_mate_G_obs"/>
    <property type="match status" value="1"/>
</dbReference>
<evidence type="ECO:0000256" key="1">
    <source>
        <dbReference type="SAM" id="MobiDB-lite"/>
    </source>
</evidence>
<name>A0A6C2YKL2_9BACT</name>
<organism evidence="2">
    <name type="scientific">Tuwongella immobilis</name>
    <dbReference type="NCBI Taxonomy" id="692036"/>
    <lineage>
        <taxon>Bacteria</taxon>
        <taxon>Pseudomonadati</taxon>
        <taxon>Planctomycetota</taxon>
        <taxon>Planctomycetia</taxon>
        <taxon>Gemmatales</taxon>
        <taxon>Gemmataceae</taxon>
        <taxon>Tuwongella</taxon>
    </lineage>
</organism>
<dbReference type="KEGG" id="tim:GMBLW1_21190"/>
<feature type="region of interest" description="Disordered" evidence="1">
    <location>
        <begin position="159"/>
        <end position="197"/>
    </location>
</feature>
<evidence type="ECO:0000313" key="2">
    <source>
        <dbReference type="EMBL" id="VIP01841.1"/>
    </source>
</evidence>
<gene>
    <name evidence="2" type="ORF">GMBLW1_21190</name>
</gene>
<evidence type="ECO:0000313" key="3">
    <source>
        <dbReference type="Proteomes" id="UP000464378"/>
    </source>
</evidence>
<dbReference type="EMBL" id="LR593887">
    <property type="protein sequence ID" value="VTR99611.1"/>
    <property type="molecule type" value="Genomic_DNA"/>
</dbReference>
<sequence length="197" mass="22198">MLDESTAIRAIVANPHDPTLRLIYADWLDDHGDARGGYLRLLVALQDTTQPESHRRAWHQQLRELRELLVLDAFWVASMHRGVPLPSGDDEPPRPISDFYNPRHRPAPPKHLRKPSRAAQLASAMRLYSKSRHANYRYSSETLRDLHHLTPEELQTLRDGADCDADGLAANAPDDRPTDPLANPHTDQPADDATACD</sequence>
<dbReference type="InParanoid" id="A0A6C2YKL2"/>
<proteinExistence type="predicted"/>
<dbReference type="InterPro" id="IPR014338">
    <property type="entry name" value="CHP02996_rpt-companion-dom"/>
</dbReference>
<protein>
    <submittedName>
        <fullName evidence="2">Uncharacterized protein</fullName>
    </submittedName>
</protein>
<accession>A0A6C2YKL2</accession>
<feature type="compositionally biased region" description="Basic residues" evidence="1">
    <location>
        <begin position="102"/>
        <end position="116"/>
    </location>
</feature>
<dbReference type="RefSeq" id="WP_162657085.1">
    <property type="nucleotide sequence ID" value="NZ_LR593887.1"/>
</dbReference>
<feature type="region of interest" description="Disordered" evidence="1">
    <location>
        <begin position="82"/>
        <end position="116"/>
    </location>
</feature>
<reference evidence="2" key="1">
    <citation type="submission" date="2019-04" db="EMBL/GenBank/DDBJ databases">
        <authorList>
            <consortium name="Science for Life Laboratories"/>
        </authorList>
    </citation>
    <scope>NUCLEOTIDE SEQUENCE</scope>
    <source>
        <strain evidence="2">MBLW1</strain>
    </source>
</reference>
<dbReference type="AlphaFoldDB" id="A0A6C2YKL2"/>